<evidence type="ECO:0000313" key="2">
    <source>
        <dbReference type="EMBL" id="CAG8734394.1"/>
    </source>
</evidence>
<feature type="non-terminal residue" evidence="2">
    <location>
        <position position="1"/>
    </location>
</feature>
<protein>
    <submittedName>
        <fullName evidence="2">2263_t:CDS:1</fullName>
    </submittedName>
</protein>
<keyword evidence="1" id="KW-0175">Coiled coil</keyword>
<reference evidence="2" key="1">
    <citation type="submission" date="2021-06" db="EMBL/GenBank/DDBJ databases">
        <authorList>
            <person name="Kallberg Y."/>
            <person name="Tangrot J."/>
            <person name="Rosling A."/>
        </authorList>
    </citation>
    <scope>NUCLEOTIDE SEQUENCE</scope>
    <source>
        <strain evidence="2">IN212</strain>
    </source>
</reference>
<name>A0A9N9IHK3_9GLOM</name>
<dbReference type="EMBL" id="CAJVPZ010029508">
    <property type="protein sequence ID" value="CAG8734394.1"/>
    <property type="molecule type" value="Genomic_DNA"/>
</dbReference>
<dbReference type="Proteomes" id="UP000789396">
    <property type="component" value="Unassembled WGS sequence"/>
</dbReference>
<proteinExistence type="predicted"/>
<comment type="caution">
    <text evidence="2">The sequence shown here is derived from an EMBL/GenBank/DDBJ whole genome shotgun (WGS) entry which is preliminary data.</text>
</comment>
<gene>
    <name evidence="2" type="ORF">RFULGI_LOCUS12385</name>
</gene>
<dbReference type="OrthoDB" id="2441027at2759"/>
<accession>A0A9N9IHK3</accession>
<evidence type="ECO:0000256" key="1">
    <source>
        <dbReference type="SAM" id="Coils"/>
    </source>
</evidence>
<feature type="coiled-coil region" evidence="1">
    <location>
        <begin position="44"/>
        <end position="71"/>
    </location>
</feature>
<organism evidence="2 3">
    <name type="scientific">Racocetra fulgida</name>
    <dbReference type="NCBI Taxonomy" id="60492"/>
    <lineage>
        <taxon>Eukaryota</taxon>
        <taxon>Fungi</taxon>
        <taxon>Fungi incertae sedis</taxon>
        <taxon>Mucoromycota</taxon>
        <taxon>Glomeromycotina</taxon>
        <taxon>Glomeromycetes</taxon>
        <taxon>Diversisporales</taxon>
        <taxon>Gigasporaceae</taxon>
        <taxon>Racocetra</taxon>
    </lineage>
</organism>
<evidence type="ECO:0000313" key="3">
    <source>
        <dbReference type="Proteomes" id="UP000789396"/>
    </source>
</evidence>
<keyword evidence="3" id="KW-1185">Reference proteome</keyword>
<dbReference type="AlphaFoldDB" id="A0A9N9IHK3"/>
<sequence length="74" mass="8856">FYRFSLDKLYEIVTKIQNDKWDDDTIEKPFIPNSLLEIIGKTELKDKSSKLVIKEEEIQRLIQELKNIVEKETD</sequence>